<dbReference type="SMART" id="SM00855">
    <property type="entry name" value="PGAM"/>
    <property type="match status" value="1"/>
</dbReference>
<comment type="caution">
    <text evidence="2">The sequence shown here is derived from an EMBL/GenBank/DDBJ whole genome shotgun (WGS) entry which is preliminary data.</text>
</comment>
<dbReference type="AlphaFoldDB" id="A0A846XDH4"/>
<dbReference type="EMBL" id="JAAXOO010000003">
    <property type="protein sequence ID" value="NKY33992.1"/>
    <property type="molecule type" value="Genomic_DNA"/>
</dbReference>
<feature type="binding site" evidence="1">
    <location>
        <position position="65"/>
    </location>
    <ligand>
        <name>substrate</name>
    </ligand>
</feature>
<protein>
    <submittedName>
        <fullName evidence="2">Acid phosphatase</fullName>
        <ecNumber evidence="2">3.1.3.2</ecNumber>
    </submittedName>
</protein>
<dbReference type="SUPFAM" id="SSF53254">
    <property type="entry name" value="Phosphoglycerate mutase-like"/>
    <property type="match status" value="1"/>
</dbReference>
<dbReference type="Pfam" id="PF00300">
    <property type="entry name" value="His_Phos_1"/>
    <property type="match status" value="1"/>
</dbReference>
<dbReference type="GO" id="GO:0003993">
    <property type="term" value="F:acid phosphatase activity"/>
    <property type="evidence" value="ECO:0007669"/>
    <property type="project" value="UniProtKB-EC"/>
</dbReference>
<gene>
    <name evidence="2" type="ORF">HGA13_13025</name>
</gene>
<dbReference type="GO" id="GO:0101006">
    <property type="term" value="F:protein histidine phosphatase activity"/>
    <property type="evidence" value="ECO:0007669"/>
    <property type="project" value="TreeGrafter"/>
</dbReference>
<evidence type="ECO:0000313" key="2">
    <source>
        <dbReference type="EMBL" id="NKY33992.1"/>
    </source>
</evidence>
<sequence length="208" mass="22156">MPGSENARVALLRHGETSWSVQHRHTGRTDLPLTPAGENQATAAGAVVAGLGLRDPMVLVSPRARAQRTAELAGLTGTRIEPDLAEWDYGDYEGRTTPQIRTGDPGWTIWTGAVPGGESAAEVSARVDRVLGAVTAALGERDVILVGHGHFSRALIARWLGFPVREGRRFALATAAVSVLGYERDEPTLWAHNLRPATGPDADDRGVS</sequence>
<accession>A0A846XDH4</accession>
<name>A0A846XDH4_9NOCA</name>
<dbReference type="RefSeq" id="WP_068049023.1">
    <property type="nucleotide sequence ID" value="NZ_JAAXOO010000003.1"/>
</dbReference>
<feature type="binding site" evidence="1">
    <location>
        <begin position="26"/>
        <end position="27"/>
    </location>
    <ligand>
        <name>substrate</name>
    </ligand>
</feature>
<dbReference type="InterPro" id="IPR050275">
    <property type="entry name" value="PGM_Phosphatase"/>
</dbReference>
<proteinExistence type="predicted"/>
<dbReference type="Proteomes" id="UP000565715">
    <property type="component" value="Unassembled WGS sequence"/>
</dbReference>
<dbReference type="Gene3D" id="3.40.50.1240">
    <property type="entry name" value="Phosphoglycerate mutase-like"/>
    <property type="match status" value="1"/>
</dbReference>
<evidence type="ECO:0000256" key="1">
    <source>
        <dbReference type="PIRSR" id="PIRSR613078-2"/>
    </source>
</evidence>
<dbReference type="PANTHER" id="PTHR48100">
    <property type="entry name" value="BROAD-SPECIFICITY PHOSPHATASE YOR283W-RELATED"/>
    <property type="match status" value="1"/>
</dbReference>
<dbReference type="InterPro" id="IPR029033">
    <property type="entry name" value="His_PPase_superfam"/>
</dbReference>
<dbReference type="InterPro" id="IPR013078">
    <property type="entry name" value="His_Pase_superF_clade-1"/>
</dbReference>
<dbReference type="GO" id="GO:0070297">
    <property type="term" value="P:regulation of phosphorelay signal transduction system"/>
    <property type="evidence" value="ECO:0007669"/>
    <property type="project" value="TreeGrafter"/>
</dbReference>
<keyword evidence="3" id="KW-1185">Reference proteome</keyword>
<organism evidence="2 3">
    <name type="scientific">Nocardia speluncae</name>
    <dbReference type="NCBI Taxonomy" id="419477"/>
    <lineage>
        <taxon>Bacteria</taxon>
        <taxon>Bacillati</taxon>
        <taxon>Actinomycetota</taxon>
        <taxon>Actinomycetes</taxon>
        <taxon>Mycobacteriales</taxon>
        <taxon>Nocardiaceae</taxon>
        <taxon>Nocardia</taxon>
    </lineage>
</organism>
<evidence type="ECO:0000313" key="3">
    <source>
        <dbReference type="Proteomes" id="UP000565715"/>
    </source>
</evidence>
<keyword evidence="2" id="KW-0378">Hydrolase</keyword>
<dbReference type="CDD" id="cd07067">
    <property type="entry name" value="HP_PGM_like"/>
    <property type="match status" value="1"/>
</dbReference>
<dbReference type="NCBIfam" id="NF009993">
    <property type="entry name" value="PRK13462.1"/>
    <property type="match status" value="1"/>
</dbReference>
<dbReference type="EC" id="3.1.3.2" evidence="2"/>
<reference evidence="2 3" key="1">
    <citation type="submission" date="2020-04" db="EMBL/GenBank/DDBJ databases">
        <title>MicrobeNet Type strains.</title>
        <authorList>
            <person name="Nicholson A.C."/>
        </authorList>
    </citation>
    <scope>NUCLEOTIDE SEQUENCE [LARGE SCALE GENOMIC DNA]</scope>
    <source>
        <strain evidence="2 3">DSM 45078</strain>
    </source>
</reference>
<dbReference type="PANTHER" id="PTHR48100:SF15">
    <property type="entry name" value="SEDOHEPTULOSE 1,7-BISPHOSPHATASE"/>
    <property type="match status" value="1"/>
</dbReference>